<protein>
    <submittedName>
        <fullName evidence="1">Uncharacterized protein</fullName>
    </submittedName>
</protein>
<reference evidence="1" key="1">
    <citation type="submission" date="2021-03" db="EMBL/GenBank/DDBJ databases">
        <authorList>
            <consortium name="DOE Joint Genome Institute"/>
            <person name="Ahrendt S."/>
            <person name="Looney B.P."/>
            <person name="Miyauchi S."/>
            <person name="Morin E."/>
            <person name="Drula E."/>
            <person name="Courty P.E."/>
            <person name="Chicoki N."/>
            <person name="Fauchery L."/>
            <person name="Kohler A."/>
            <person name="Kuo A."/>
            <person name="Labutti K."/>
            <person name="Pangilinan J."/>
            <person name="Lipzen A."/>
            <person name="Riley R."/>
            <person name="Andreopoulos W."/>
            <person name="He G."/>
            <person name="Johnson J."/>
            <person name="Barry K.W."/>
            <person name="Grigoriev I.V."/>
            <person name="Nagy L."/>
            <person name="Hibbett D."/>
            <person name="Henrissat B."/>
            <person name="Matheny P.B."/>
            <person name="Labbe J."/>
            <person name="Martin F."/>
        </authorList>
    </citation>
    <scope>NUCLEOTIDE SEQUENCE</scope>
    <source>
        <strain evidence="1">HHB10654</strain>
    </source>
</reference>
<evidence type="ECO:0000313" key="2">
    <source>
        <dbReference type="Proteomes" id="UP000814140"/>
    </source>
</evidence>
<proteinExistence type="predicted"/>
<keyword evidence="2" id="KW-1185">Reference proteome</keyword>
<evidence type="ECO:0000313" key="1">
    <source>
        <dbReference type="EMBL" id="KAI0065850.1"/>
    </source>
</evidence>
<comment type="caution">
    <text evidence="1">The sequence shown here is derived from an EMBL/GenBank/DDBJ whole genome shotgun (WGS) entry which is preliminary data.</text>
</comment>
<organism evidence="1 2">
    <name type="scientific">Artomyces pyxidatus</name>
    <dbReference type="NCBI Taxonomy" id="48021"/>
    <lineage>
        <taxon>Eukaryota</taxon>
        <taxon>Fungi</taxon>
        <taxon>Dikarya</taxon>
        <taxon>Basidiomycota</taxon>
        <taxon>Agaricomycotina</taxon>
        <taxon>Agaricomycetes</taxon>
        <taxon>Russulales</taxon>
        <taxon>Auriscalpiaceae</taxon>
        <taxon>Artomyces</taxon>
    </lineage>
</organism>
<name>A0ACB8TCL8_9AGAM</name>
<dbReference type="Proteomes" id="UP000814140">
    <property type="component" value="Unassembled WGS sequence"/>
</dbReference>
<accession>A0ACB8TCL8</accession>
<dbReference type="EMBL" id="MU277194">
    <property type="protein sequence ID" value="KAI0065850.1"/>
    <property type="molecule type" value="Genomic_DNA"/>
</dbReference>
<gene>
    <name evidence="1" type="ORF">BV25DRAFT_1913284</name>
</gene>
<reference evidence="1" key="2">
    <citation type="journal article" date="2022" name="New Phytol.">
        <title>Evolutionary transition to the ectomycorrhizal habit in the genomes of a hyperdiverse lineage of mushroom-forming fungi.</title>
        <authorList>
            <person name="Looney B."/>
            <person name="Miyauchi S."/>
            <person name="Morin E."/>
            <person name="Drula E."/>
            <person name="Courty P.E."/>
            <person name="Kohler A."/>
            <person name="Kuo A."/>
            <person name="LaButti K."/>
            <person name="Pangilinan J."/>
            <person name="Lipzen A."/>
            <person name="Riley R."/>
            <person name="Andreopoulos W."/>
            <person name="He G."/>
            <person name="Johnson J."/>
            <person name="Nolan M."/>
            <person name="Tritt A."/>
            <person name="Barry K.W."/>
            <person name="Grigoriev I.V."/>
            <person name="Nagy L.G."/>
            <person name="Hibbett D."/>
            <person name="Henrissat B."/>
            <person name="Matheny P.B."/>
            <person name="Labbe J."/>
            <person name="Martin F.M."/>
        </authorList>
    </citation>
    <scope>NUCLEOTIDE SEQUENCE</scope>
    <source>
        <strain evidence="1">HHB10654</strain>
    </source>
</reference>
<sequence length="415" mass="46914">MSLSALYRTSRAFVDMDFSEAGIVKALRTHARDLFDIRMIVVNTARSSRHHGAEGGYEIRRKDWEDVVRRFAIFDQPYWQSRMVYIENIPVSFRSTSGVLLLCAALLAFELPEGMQRVQNILYPPHFQDDPETPPKCKGFAIVTFSQSTDVGRLLSDWPWELDRRRTDSAESSSEEVKEVMKSGLRILPKQRWDELQEEYVSYRQQLLDQIAKSANVAPPAPTGKLALVTNPNHSSDPPLQHTKESPPEPKAKLLDETAPYPPNCVIFIRNVHPETNKTTIRSLFSSAFDAQSGLSADGLDYVDYNKGLDTCYLRLASQRYAEALVAYFQGRRISQSDALDARGVESSEKPVLLELLQGRKEELYWDHVPEKVRRQAVLKAITTLSNGQSVDDGHASVAPTGEGAPGRKRRKRHQ</sequence>